<dbReference type="InterPro" id="IPR002811">
    <property type="entry name" value="Asp_DH"/>
</dbReference>
<evidence type="ECO:0000259" key="8">
    <source>
        <dbReference type="Pfam" id="PF03447"/>
    </source>
</evidence>
<dbReference type="Gene3D" id="3.30.360.10">
    <property type="entry name" value="Dihydrodipicolinate Reductase, domain 2"/>
    <property type="match status" value="1"/>
</dbReference>
<dbReference type="UniPathway" id="UPA00253">
    <property type="reaction ID" value="UER00456"/>
</dbReference>
<dbReference type="Gene3D" id="3.40.50.720">
    <property type="entry name" value="NAD(P)-binding Rossmann-like Domain"/>
    <property type="match status" value="1"/>
</dbReference>
<dbReference type="InterPro" id="IPR020626">
    <property type="entry name" value="Asp_DH_prok"/>
</dbReference>
<dbReference type="GO" id="GO:0009435">
    <property type="term" value="P:NAD+ biosynthetic process"/>
    <property type="evidence" value="ECO:0007669"/>
    <property type="project" value="UniProtKB-UniRule"/>
</dbReference>
<dbReference type="InterPro" id="IPR011182">
    <property type="entry name" value="L-Asp_DH"/>
</dbReference>
<dbReference type="InterPro" id="IPR036291">
    <property type="entry name" value="NAD(P)-bd_dom_sf"/>
</dbReference>
<dbReference type="GO" id="GO:0016639">
    <property type="term" value="F:oxidoreductase activity, acting on the CH-NH2 group of donors, NAD or NADP as acceptor"/>
    <property type="evidence" value="ECO:0007669"/>
    <property type="project" value="UniProtKB-UniRule"/>
</dbReference>
<dbReference type="OrthoDB" id="7056904at2"/>
<comment type="pathway">
    <text evidence="6">Cofactor biosynthesis; NAD(+) biosynthesis; iminoaspartate from L-aspartate (dehydrogenase route): step 1/1.</text>
</comment>
<dbReference type="PANTHER" id="PTHR31873">
    <property type="entry name" value="L-ASPARTATE DEHYDROGENASE-RELATED"/>
    <property type="match status" value="1"/>
</dbReference>
<keyword evidence="5 6" id="KW-0520">NAD</keyword>
<feature type="active site" evidence="6">
    <location>
        <position position="221"/>
    </location>
</feature>
<dbReference type="Pfam" id="PF01958">
    <property type="entry name" value="Asp_DH_C"/>
    <property type="match status" value="1"/>
</dbReference>
<dbReference type="HAMAP" id="MF_01265">
    <property type="entry name" value="NadX"/>
    <property type="match status" value="1"/>
</dbReference>
<proteinExistence type="inferred from homology"/>
<feature type="domain" description="Aspartate/homoserine dehydrogenase NAD-binding" evidence="8">
    <location>
        <begin position="8"/>
        <end position="119"/>
    </location>
</feature>
<evidence type="ECO:0000313" key="9">
    <source>
        <dbReference type="EMBL" id="RZS85155.1"/>
    </source>
</evidence>
<dbReference type="GO" id="GO:0033735">
    <property type="term" value="F:aspartate dehydrogenase [NAD(P)+] activity"/>
    <property type="evidence" value="ECO:0007669"/>
    <property type="project" value="UniProtKB-EC"/>
</dbReference>
<reference evidence="9 10" key="1">
    <citation type="submission" date="2019-02" db="EMBL/GenBank/DDBJ databases">
        <title>Genomic Encyclopedia of Type Strains, Phase IV (KMG-IV): sequencing the most valuable type-strain genomes for metagenomic binning, comparative biology and taxonomic classification.</title>
        <authorList>
            <person name="Goeker M."/>
        </authorList>
    </citation>
    <scope>NUCLEOTIDE SEQUENCE [LARGE SCALE GENOMIC DNA]</scope>
    <source>
        <strain evidence="9 10">K24</strain>
    </source>
</reference>
<comment type="similarity">
    <text evidence="1 6">Belongs to the L-aspartate dehydrogenase family.</text>
</comment>
<dbReference type="SUPFAM" id="SSF51735">
    <property type="entry name" value="NAD(P)-binding Rossmann-fold domains"/>
    <property type="match status" value="1"/>
</dbReference>
<feature type="domain" description="Aspartate dehydrogenase" evidence="7">
    <location>
        <begin position="168"/>
        <end position="256"/>
    </location>
</feature>
<dbReference type="NCBIfam" id="NF009827">
    <property type="entry name" value="PRK13303.1-2"/>
    <property type="match status" value="1"/>
</dbReference>
<dbReference type="EMBL" id="SGXC01000001">
    <property type="protein sequence ID" value="RZS85155.1"/>
    <property type="molecule type" value="Genomic_DNA"/>
</dbReference>
<comment type="caution">
    <text evidence="9">The sequence shown here is derived from an EMBL/GenBank/DDBJ whole genome shotgun (WGS) entry which is preliminary data.</text>
</comment>
<keyword evidence="3 6" id="KW-0521">NADP</keyword>
<evidence type="ECO:0000256" key="1">
    <source>
        <dbReference type="ARBA" id="ARBA00008331"/>
    </source>
</evidence>
<feature type="binding site" evidence="6">
    <location>
        <position position="125"/>
    </location>
    <ligand>
        <name>NAD(+)</name>
        <dbReference type="ChEBI" id="CHEBI:57540"/>
    </ligand>
</feature>
<dbReference type="RefSeq" id="WP_130356418.1">
    <property type="nucleotide sequence ID" value="NZ_SGXC01000001.1"/>
</dbReference>
<comment type="catalytic activity">
    <reaction evidence="6">
        <text>L-aspartate + NADP(+) + H2O = oxaloacetate + NH4(+) + NADPH + H(+)</text>
        <dbReference type="Rhea" id="RHEA:11784"/>
        <dbReference type="ChEBI" id="CHEBI:15377"/>
        <dbReference type="ChEBI" id="CHEBI:15378"/>
        <dbReference type="ChEBI" id="CHEBI:16452"/>
        <dbReference type="ChEBI" id="CHEBI:28938"/>
        <dbReference type="ChEBI" id="CHEBI:29991"/>
        <dbReference type="ChEBI" id="CHEBI:57783"/>
        <dbReference type="ChEBI" id="CHEBI:58349"/>
        <dbReference type="EC" id="1.4.1.21"/>
    </reaction>
</comment>
<dbReference type="InterPro" id="IPR005106">
    <property type="entry name" value="Asp/hSer_DH_NAD-bd"/>
</dbReference>
<sequence>MLRITMIGSGAIGLSVLSLLKNDPDVSIDSVIVAPDTLDQAREQVGAIAPQAQVVTGLAEVAQRPDLLVECAGHGALRAHVLPALEQGIPCVVVSIGALSDVELARQLEEAAKRGKTQVQLLSGAIGGIDALAAAKIGGLDSVVYTGRKPALAWKDTPADGQFKLEALTEPTVIFEGPAGEAARLFPKNANVAATLSLAGLGLDRTQVRLIADPTSKENVHHVQASGAFGSFEITMRGKPLAANPKTSALTVYSVVRAIGNQAHAVAI</sequence>
<organism evidence="9 10">
    <name type="scientific">Pigmentiphaga kullae</name>
    <dbReference type="NCBI Taxonomy" id="151784"/>
    <lineage>
        <taxon>Bacteria</taxon>
        <taxon>Pseudomonadati</taxon>
        <taxon>Pseudomonadota</taxon>
        <taxon>Betaproteobacteria</taxon>
        <taxon>Burkholderiales</taxon>
        <taxon>Alcaligenaceae</taxon>
        <taxon>Pigmentiphaga</taxon>
    </lineage>
</organism>
<evidence type="ECO:0000256" key="2">
    <source>
        <dbReference type="ARBA" id="ARBA00022642"/>
    </source>
</evidence>
<dbReference type="Proteomes" id="UP000292445">
    <property type="component" value="Unassembled WGS sequence"/>
</dbReference>
<feature type="binding site" evidence="6">
    <location>
        <position position="191"/>
    </location>
    <ligand>
        <name>NAD(+)</name>
        <dbReference type="ChEBI" id="CHEBI:57540"/>
    </ligand>
</feature>
<name>A0A4Q7NJC4_9BURK</name>
<evidence type="ECO:0000259" key="7">
    <source>
        <dbReference type="Pfam" id="PF01958"/>
    </source>
</evidence>
<evidence type="ECO:0000256" key="6">
    <source>
        <dbReference type="HAMAP-Rule" id="MF_01265"/>
    </source>
</evidence>
<comment type="function">
    <text evidence="6">Specifically catalyzes the NAD or NADP-dependent dehydrogenation of L-aspartate to iminoaspartate.</text>
</comment>
<dbReference type="AlphaFoldDB" id="A0A4Q7NJC4"/>
<evidence type="ECO:0000256" key="5">
    <source>
        <dbReference type="ARBA" id="ARBA00023027"/>
    </source>
</evidence>
<protein>
    <recommendedName>
        <fullName evidence="6">L-aspartate dehydrogenase</fullName>
        <ecNumber evidence="6">1.4.1.21</ecNumber>
    </recommendedName>
</protein>
<keyword evidence="4 6" id="KW-0560">Oxidoreductase</keyword>
<accession>A0A4Q7NJC4</accession>
<dbReference type="Pfam" id="PF03447">
    <property type="entry name" value="NAD_binding_3"/>
    <property type="match status" value="1"/>
</dbReference>
<keyword evidence="10" id="KW-1185">Reference proteome</keyword>
<dbReference type="GO" id="GO:0051287">
    <property type="term" value="F:NAD binding"/>
    <property type="evidence" value="ECO:0007669"/>
    <property type="project" value="UniProtKB-UniRule"/>
</dbReference>
<dbReference type="PANTHER" id="PTHR31873:SF6">
    <property type="entry name" value="ASPARTATE DEHYDROGENASE DOMAIN-CONTAINING PROTEIN"/>
    <property type="match status" value="1"/>
</dbReference>
<dbReference type="PIRSF" id="PIRSF005227">
    <property type="entry name" value="Asp_dh_NAD_syn"/>
    <property type="match status" value="1"/>
</dbReference>
<dbReference type="NCBIfam" id="NF009828">
    <property type="entry name" value="PRK13303.1-3"/>
    <property type="match status" value="1"/>
</dbReference>
<comment type="miscellaneous">
    <text evidence="6">The iminoaspartate product is unstable in aqueous solution and can decompose to oxaloacetate and ammonia.</text>
</comment>
<keyword evidence="2 6" id="KW-0662">Pyridine nucleotide biosynthesis</keyword>
<dbReference type="SUPFAM" id="SSF55347">
    <property type="entry name" value="Glyceraldehyde-3-phosphate dehydrogenase-like, C-terminal domain"/>
    <property type="match status" value="1"/>
</dbReference>
<comment type="catalytic activity">
    <reaction evidence="6">
        <text>L-aspartate + NAD(+) + H2O = oxaloacetate + NH4(+) + NADH + H(+)</text>
        <dbReference type="Rhea" id="RHEA:11788"/>
        <dbReference type="ChEBI" id="CHEBI:15377"/>
        <dbReference type="ChEBI" id="CHEBI:15378"/>
        <dbReference type="ChEBI" id="CHEBI:16452"/>
        <dbReference type="ChEBI" id="CHEBI:28938"/>
        <dbReference type="ChEBI" id="CHEBI:29991"/>
        <dbReference type="ChEBI" id="CHEBI:57540"/>
        <dbReference type="ChEBI" id="CHEBI:57945"/>
        <dbReference type="EC" id="1.4.1.21"/>
    </reaction>
</comment>
<gene>
    <name evidence="6" type="primary">nadX</name>
    <name evidence="9" type="ORF">EV675_1178</name>
</gene>
<dbReference type="EC" id="1.4.1.21" evidence="6"/>
<evidence type="ECO:0000256" key="3">
    <source>
        <dbReference type="ARBA" id="ARBA00022857"/>
    </source>
</evidence>
<evidence type="ECO:0000256" key="4">
    <source>
        <dbReference type="ARBA" id="ARBA00023002"/>
    </source>
</evidence>
<dbReference type="GO" id="GO:0050661">
    <property type="term" value="F:NADP binding"/>
    <property type="evidence" value="ECO:0007669"/>
    <property type="project" value="UniProtKB-UniRule"/>
</dbReference>
<evidence type="ECO:0000313" key="10">
    <source>
        <dbReference type="Proteomes" id="UP000292445"/>
    </source>
</evidence>